<feature type="non-terminal residue" evidence="1">
    <location>
        <position position="1"/>
    </location>
</feature>
<gene>
    <name evidence="1" type="ORF">DHETER_LOCUS9713</name>
</gene>
<accession>A0ACA9NJW6</accession>
<name>A0ACA9NJW6_9GLOM</name>
<sequence length="72" mass="8205">LFNMFDIICNDDVNNGKPESDIFIKACEILENSPPKECLHIEVDDVVLSPLGFKPEKFKLPPFDTNLAWLII</sequence>
<keyword evidence="2" id="KW-1185">Reference proteome</keyword>
<dbReference type="Proteomes" id="UP000789702">
    <property type="component" value="Unassembled WGS sequence"/>
</dbReference>
<organism evidence="1 2">
    <name type="scientific">Dentiscutata heterogama</name>
    <dbReference type="NCBI Taxonomy" id="1316150"/>
    <lineage>
        <taxon>Eukaryota</taxon>
        <taxon>Fungi</taxon>
        <taxon>Fungi incertae sedis</taxon>
        <taxon>Mucoromycota</taxon>
        <taxon>Glomeromycotina</taxon>
        <taxon>Glomeromycetes</taxon>
        <taxon>Diversisporales</taxon>
        <taxon>Gigasporaceae</taxon>
        <taxon>Dentiscutata</taxon>
    </lineage>
</organism>
<protein>
    <submittedName>
        <fullName evidence="1">15089_t:CDS:1</fullName>
    </submittedName>
</protein>
<evidence type="ECO:0000313" key="2">
    <source>
        <dbReference type="Proteomes" id="UP000789702"/>
    </source>
</evidence>
<comment type="caution">
    <text evidence="1">The sequence shown here is derived from an EMBL/GenBank/DDBJ whole genome shotgun (WGS) entry which is preliminary data.</text>
</comment>
<reference evidence="1" key="1">
    <citation type="submission" date="2021-06" db="EMBL/GenBank/DDBJ databases">
        <authorList>
            <person name="Kallberg Y."/>
            <person name="Tangrot J."/>
            <person name="Rosling A."/>
        </authorList>
    </citation>
    <scope>NUCLEOTIDE SEQUENCE</scope>
    <source>
        <strain evidence="1">IL203A</strain>
    </source>
</reference>
<dbReference type="EMBL" id="CAJVPU010017535">
    <property type="protein sequence ID" value="CAG8660133.1"/>
    <property type="molecule type" value="Genomic_DNA"/>
</dbReference>
<proteinExistence type="predicted"/>
<evidence type="ECO:0000313" key="1">
    <source>
        <dbReference type="EMBL" id="CAG8660133.1"/>
    </source>
</evidence>